<dbReference type="GO" id="GO:0006265">
    <property type="term" value="P:DNA topological change"/>
    <property type="evidence" value="ECO:0007669"/>
    <property type="project" value="UniProtKB-UniRule"/>
</dbReference>
<comment type="catalytic activity">
    <reaction evidence="1 8 9">
        <text>ATP-dependent breakage, passage and rejoining of double-stranded DNA.</text>
        <dbReference type="EC" id="5.6.2.2"/>
    </reaction>
</comment>
<comment type="similarity">
    <text evidence="2 8">Belongs to the type II topoisomerase GyrA/ParC subunit family.</text>
</comment>
<evidence type="ECO:0000313" key="13">
    <source>
        <dbReference type="Proteomes" id="UP000252147"/>
    </source>
</evidence>
<feature type="active site" description="O-(5'-phospho-DNA)-tyrosine intermediate" evidence="8 9">
    <location>
        <position position="122"/>
    </location>
</feature>
<dbReference type="Proteomes" id="UP000252147">
    <property type="component" value="Unassembled WGS sequence"/>
</dbReference>
<dbReference type="Pfam" id="PF03989">
    <property type="entry name" value="DNA_gyraseA_C"/>
    <property type="match status" value="6"/>
</dbReference>
<evidence type="ECO:0000256" key="5">
    <source>
        <dbReference type="ARBA" id="ARBA00023029"/>
    </source>
</evidence>
<name>A0A368BMX0_9GAMM</name>
<keyword evidence="10" id="KW-0175">Coiled coil</keyword>
<evidence type="ECO:0000313" key="12">
    <source>
        <dbReference type="EMBL" id="RCL38217.1"/>
    </source>
</evidence>
<dbReference type="SMART" id="SM00434">
    <property type="entry name" value="TOP4c"/>
    <property type="match status" value="1"/>
</dbReference>
<comment type="miscellaneous">
    <text evidence="8">Few gyrases are as efficient as E.coli at forming negative supercoils. Not all organisms have 2 type II topoisomerases; in organisms with a single type II topoisomerase this enzyme also has to decatenate newly replicated chromosomes.</text>
</comment>
<keyword evidence="6 8" id="KW-0238">DNA-binding</keyword>
<dbReference type="NCBIfam" id="NF004043">
    <property type="entry name" value="PRK05560.1"/>
    <property type="match status" value="1"/>
</dbReference>
<evidence type="ECO:0000259" key="11">
    <source>
        <dbReference type="PROSITE" id="PS52040"/>
    </source>
</evidence>
<dbReference type="Gene3D" id="2.120.10.90">
    <property type="entry name" value="DNA gyrase/topoisomerase IV, subunit A, C-terminal"/>
    <property type="match status" value="1"/>
</dbReference>
<dbReference type="PROSITE" id="PS52040">
    <property type="entry name" value="TOPO_IIA"/>
    <property type="match status" value="1"/>
</dbReference>
<dbReference type="EMBL" id="QOPD01000004">
    <property type="protein sequence ID" value="RCL38217.1"/>
    <property type="molecule type" value="Genomic_DNA"/>
</dbReference>
<dbReference type="InterPro" id="IPR002205">
    <property type="entry name" value="Topo_IIA_dom_A"/>
</dbReference>
<dbReference type="EC" id="5.6.2.2" evidence="8"/>
<dbReference type="InterPro" id="IPR013760">
    <property type="entry name" value="Topo_IIA-like_dom_sf"/>
</dbReference>
<evidence type="ECO:0000256" key="2">
    <source>
        <dbReference type="ARBA" id="ARBA00008263"/>
    </source>
</evidence>
<sequence length="849" mass="94793">MQEFAKEVLSVDIKDELKKSYLDYAMSVIIGRALPDARDGMKPVHRRILYAMHKLSNTYNKPYKKSARVVGDVIGKYHPHGDSAVYDAIVRMTQNFSLRYPLVEGQGNFGSIDGDSAAAMRYTEIRMEKITDQILADIEKETVTYSPNYDGSEDIPDVLPTRIPNLLINGSSGIAVGMATNIPPHNLNEILDACIYMLENENYVIDDLLQIVKGPDFPLGGIITGIDGIEQAYRTGQGKVYVRGKTAFETVKNGKEAIIITEIPFMVNKARMLERIAELVKEKKLEGIGEIRDESDKDGMRVVIELKKGEVPEVVLNNLIKNSQLEQVFGINNVVLVDGRPKLCNLQELLEIFLKHRKEVITNRSLYELRQAKDRGHIVEGLIVAIANIDEVINIIKTSENTKVAADRLCEQNWSAETIKPLLDKVNDPDICKPEGLEDGFGLDGNKYKLSIVQAKAILELRLSRLTALETDKLNEEYQELVKQIKELQDILSNESRLVAVVKEELLEVKDAFGDERRTEIIERRLTIDDADLIPEEERVFTISNNGFVKTQQLAEYRSQRRGGVGKTASALRDEDFIKQVLVLNTHVQVLCFTTKGKVHWLEIYKLPVMTRTAKGRPISNVLPLEDDEQVTSFLPVEEYKDGHFVLMATKNGVVKKTALTAFEKRYAPGLRAINLDEGDKLIGTIITNGKDEVCLASKSGKAIRFKESDVRAMGRSTRGVKGMNISKEDKVISMIKVNPESNLLTVSENGYGKRTNISEFSGQKRGGKGVIALNTSTRNGKMVSAVQVLDGDEVMLIGNRGTLIRTQVDQISVIGRNTQGVRIVSIREGEKLVDAVGFKESLDEEESS</sequence>
<dbReference type="InterPro" id="IPR035516">
    <property type="entry name" value="Gyrase/topoIV_suA_C"/>
</dbReference>
<feature type="coiled-coil region" evidence="10">
    <location>
        <begin position="471"/>
        <end position="505"/>
    </location>
</feature>
<dbReference type="GO" id="GO:0005694">
    <property type="term" value="C:chromosome"/>
    <property type="evidence" value="ECO:0007669"/>
    <property type="project" value="InterPro"/>
</dbReference>
<dbReference type="GO" id="GO:0009330">
    <property type="term" value="C:DNA topoisomerase type II (double strand cut, ATP-hydrolyzing) complex"/>
    <property type="evidence" value="ECO:0007669"/>
    <property type="project" value="TreeGrafter"/>
</dbReference>
<dbReference type="FunFam" id="3.90.199.10:FF:000001">
    <property type="entry name" value="DNA gyrase subunit A"/>
    <property type="match status" value="1"/>
</dbReference>
<dbReference type="InterPro" id="IPR050220">
    <property type="entry name" value="Type_II_DNA_Topoisomerases"/>
</dbReference>
<reference evidence="12 13" key="1">
    <citation type="journal article" date="2018" name="Microbiome">
        <title>Fine metagenomic profile of the Mediterranean stratified and mixed water columns revealed by assembly and recruitment.</title>
        <authorList>
            <person name="Haro-Moreno J.M."/>
            <person name="Lopez-Perez M."/>
            <person name="De La Torre J.R."/>
            <person name="Picazo A."/>
            <person name="Camacho A."/>
            <person name="Rodriguez-Valera F."/>
        </authorList>
    </citation>
    <scope>NUCLEOTIDE SEQUENCE [LARGE SCALE GENOMIC DNA]</scope>
    <source>
        <strain evidence="12">MED-G83</strain>
    </source>
</reference>
<proteinExistence type="inferred from homology"/>
<protein>
    <recommendedName>
        <fullName evidence="8">DNA gyrase subunit A</fullName>
        <ecNumber evidence="8">5.6.2.2</ecNumber>
    </recommendedName>
</protein>
<dbReference type="Gene3D" id="3.30.1360.40">
    <property type="match status" value="1"/>
</dbReference>
<accession>A0A368BMX0</accession>
<dbReference type="AlphaFoldDB" id="A0A368BMX0"/>
<dbReference type="PANTHER" id="PTHR43493:SF5">
    <property type="entry name" value="DNA GYRASE SUBUNIT A, CHLOROPLASTIC_MITOCHONDRIAL"/>
    <property type="match status" value="1"/>
</dbReference>
<dbReference type="InterPro" id="IPR005743">
    <property type="entry name" value="GyrA"/>
</dbReference>
<dbReference type="GO" id="GO:0006261">
    <property type="term" value="P:DNA-templated DNA replication"/>
    <property type="evidence" value="ECO:0007669"/>
    <property type="project" value="UniProtKB-UniRule"/>
</dbReference>
<dbReference type="NCBIfam" id="TIGR01063">
    <property type="entry name" value="gyrA"/>
    <property type="match status" value="1"/>
</dbReference>
<comment type="caution">
    <text evidence="12">The sequence shown here is derived from an EMBL/GenBank/DDBJ whole genome shotgun (WGS) entry which is preliminary data.</text>
</comment>
<evidence type="ECO:0000256" key="8">
    <source>
        <dbReference type="HAMAP-Rule" id="MF_01897"/>
    </source>
</evidence>
<dbReference type="FunFam" id="3.30.1360.40:FF:000002">
    <property type="entry name" value="DNA gyrase subunit A"/>
    <property type="match status" value="1"/>
</dbReference>
<dbReference type="PANTHER" id="PTHR43493">
    <property type="entry name" value="DNA GYRASE/TOPOISOMERASE SUBUNIT A"/>
    <property type="match status" value="1"/>
</dbReference>
<dbReference type="GO" id="GO:0034335">
    <property type="term" value="F:DNA negative supercoiling activity"/>
    <property type="evidence" value="ECO:0007669"/>
    <property type="project" value="UniProtKB-ARBA"/>
</dbReference>
<dbReference type="GO" id="GO:0005524">
    <property type="term" value="F:ATP binding"/>
    <property type="evidence" value="ECO:0007669"/>
    <property type="project" value="UniProtKB-UniRule"/>
</dbReference>
<dbReference type="SUPFAM" id="SSF56719">
    <property type="entry name" value="Type II DNA topoisomerase"/>
    <property type="match status" value="1"/>
</dbReference>
<keyword evidence="8" id="KW-0963">Cytoplasm</keyword>
<dbReference type="InterPro" id="IPR013757">
    <property type="entry name" value="Topo_IIA_A_a_sf"/>
</dbReference>
<organism evidence="12 13">
    <name type="scientific">SAR86 cluster bacterium</name>
    <dbReference type="NCBI Taxonomy" id="2030880"/>
    <lineage>
        <taxon>Bacteria</taxon>
        <taxon>Pseudomonadati</taxon>
        <taxon>Pseudomonadota</taxon>
        <taxon>Gammaproteobacteria</taxon>
        <taxon>SAR86 cluster</taxon>
    </lineage>
</organism>
<evidence type="ECO:0000256" key="1">
    <source>
        <dbReference type="ARBA" id="ARBA00000185"/>
    </source>
</evidence>
<evidence type="ECO:0000256" key="4">
    <source>
        <dbReference type="ARBA" id="ARBA00022840"/>
    </source>
</evidence>
<dbReference type="InterPro" id="IPR006691">
    <property type="entry name" value="GyrA/parC_rep"/>
</dbReference>
<dbReference type="FunFam" id="2.120.10.90:FF:000005">
    <property type="entry name" value="DNA topoisomerase 4 subunit A"/>
    <property type="match status" value="1"/>
</dbReference>
<dbReference type="InterPro" id="IPR013758">
    <property type="entry name" value="Topo_IIA_A/C_ab"/>
</dbReference>
<feature type="domain" description="Topo IIA-type catalytic" evidence="11">
    <location>
        <begin position="34"/>
        <end position="533"/>
    </location>
</feature>
<keyword evidence="4 8" id="KW-0067">ATP-binding</keyword>
<dbReference type="HAMAP" id="MF_01897">
    <property type="entry name" value="GyrA"/>
    <property type="match status" value="1"/>
</dbReference>
<comment type="function">
    <text evidence="8">A type II topoisomerase that negatively supercoils closed circular double-stranded (ds) DNA in an ATP-dependent manner to modulate DNA topology and maintain chromosomes in an underwound state. Negative supercoiling favors strand separation, and DNA replication, transcription, recombination and repair, all of which involve strand separation. Also able to catalyze the interconversion of other topological isomers of dsDNA rings, including catenanes and knotted rings. Type II topoisomerases break and join 2 DNA strands simultaneously in an ATP-dependent manner.</text>
</comment>
<comment type="subunit">
    <text evidence="8">Heterotetramer, composed of two GyrA and two GyrB chains. In the heterotetramer, GyrA contains the active site tyrosine that forms a transient covalent intermediate with DNA, while GyrB binds cofactors and catalyzes ATP hydrolysis.</text>
</comment>
<keyword evidence="7 8" id="KW-0413">Isomerase</keyword>
<evidence type="ECO:0000256" key="7">
    <source>
        <dbReference type="ARBA" id="ARBA00023235"/>
    </source>
</evidence>
<evidence type="ECO:0000256" key="10">
    <source>
        <dbReference type="SAM" id="Coils"/>
    </source>
</evidence>
<evidence type="ECO:0000256" key="3">
    <source>
        <dbReference type="ARBA" id="ARBA00022741"/>
    </source>
</evidence>
<dbReference type="Pfam" id="PF00521">
    <property type="entry name" value="DNA_topoisoIV"/>
    <property type="match status" value="1"/>
</dbReference>
<evidence type="ECO:0000256" key="9">
    <source>
        <dbReference type="PROSITE-ProRule" id="PRU01384"/>
    </source>
</evidence>
<dbReference type="CDD" id="cd00187">
    <property type="entry name" value="TOP4c"/>
    <property type="match status" value="1"/>
</dbReference>
<comment type="subcellular location">
    <subcellularLocation>
        <location evidence="8">Cytoplasm</location>
    </subcellularLocation>
</comment>
<dbReference type="NCBIfam" id="NF004044">
    <property type="entry name" value="PRK05561.1"/>
    <property type="match status" value="1"/>
</dbReference>
<gene>
    <name evidence="8" type="primary">gyrA</name>
    <name evidence="12" type="ORF">DBW97_02910</name>
</gene>
<dbReference type="GO" id="GO:0005737">
    <property type="term" value="C:cytoplasm"/>
    <property type="evidence" value="ECO:0007669"/>
    <property type="project" value="UniProtKB-SubCell"/>
</dbReference>
<keyword evidence="5 8" id="KW-0799">Topoisomerase</keyword>
<dbReference type="Gene3D" id="1.10.268.10">
    <property type="entry name" value="Topoisomerase, domain 3"/>
    <property type="match status" value="1"/>
</dbReference>
<dbReference type="Gene3D" id="3.90.199.10">
    <property type="entry name" value="Topoisomerase II, domain 5"/>
    <property type="match status" value="1"/>
</dbReference>
<feature type="short sequence motif" description="GyrA-box" evidence="8">
    <location>
        <begin position="560"/>
        <end position="566"/>
    </location>
</feature>
<dbReference type="GO" id="GO:0003677">
    <property type="term" value="F:DNA binding"/>
    <property type="evidence" value="ECO:0007669"/>
    <property type="project" value="UniProtKB-UniRule"/>
</dbReference>
<dbReference type="SUPFAM" id="SSF101904">
    <property type="entry name" value="GyrA/ParC C-terminal domain-like"/>
    <property type="match status" value="1"/>
</dbReference>
<keyword evidence="3 8" id="KW-0547">Nucleotide-binding</keyword>
<evidence type="ECO:0000256" key="6">
    <source>
        <dbReference type="ARBA" id="ARBA00023125"/>
    </source>
</evidence>